<evidence type="ECO:0000313" key="2">
    <source>
        <dbReference type="EMBL" id="ASC69794.1"/>
    </source>
</evidence>
<keyword evidence="2" id="KW-0808">Transferase</keyword>
<dbReference type="KEGG" id="hhg:XM38_007230"/>
<keyword evidence="2" id="KW-0012">Acyltransferase</keyword>
<dbReference type="OrthoDB" id="9785602at2"/>
<dbReference type="EC" id="2.3.1.-" evidence="2"/>
<dbReference type="InterPro" id="IPR051531">
    <property type="entry name" value="N-acetyltransferase"/>
</dbReference>
<dbReference type="PANTHER" id="PTHR43792:SF1">
    <property type="entry name" value="N-ACETYLTRANSFERASE DOMAIN-CONTAINING PROTEIN"/>
    <property type="match status" value="1"/>
</dbReference>
<sequence length="166" mass="18684">MWIETQRLVLRDFQRKDLPALARILANPEVMKFSPTGILSAAQTQAKIEQFMISYQAVGFGKWAVMLRSNHTLIGYCGIAIETIDGQEQPELGYRLDPTIWGQGLATEAAGAALDDGFHRCQLPYLLGLVERANTASVRVLQKLGMSYVKETLFYGLQMDLYRLNR</sequence>
<dbReference type="STRING" id="1641165.XM38_10995"/>
<reference evidence="2 3" key="1">
    <citation type="journal article" date="2016" name="Biochim. Biophys. Acta">
        <title>Characterization of red-shifted phycobilisomes isolated from the chlorophyll f-containing cyanobacterium Halomicronema hongdechloris.</title>
        <authorList>
            <person name="Li Y."/>
            <person name="Lin Y."/>
            <person name="Garvey C.J."/>
            <person name="Birch D."/>
            <person name="Corkery R.W."/>
            <person name="Loughlin P.C."/>
            <person name="Scheer H."/>
            <person name="Willows R.D."/>
            <person name="Chen M."/>
        </authorList>
    </citation>
    <scope>NUCLEOTIDE SEQUENCE [LARGE SCALE GENOMIC DNA]</scope>
    <source>
        <strain evidence="2 3">C2206</strain>
    </source>
</reference>
<dbReference type="Proteomes" id="UP000191901">
    <property type="component" value="Chromosome"/>
</dbReference>
<dbReference type="RefSeq" id="WP_080808927.1">
    <property type="nucleotide sequence ID" value="NZ_CP021983.2"/>
</dbReference>
<dbReference type="InterPro" id="IPR016181">
    <property type="entry name" value="Acyl_CoA_acyltransferase"/>
</dbReference>
<dbReference type="SUPFAM" id="SSF55729">
    <property type="entry name" value="Acyl-CoA N-acyltransferases (Nat)"/>
    <property type="match status" value="1"/>
</dbReference>
<accession>A0A1Z3HHM4</accession>
<dbReference type="PROSITE" id="PS51186">
    <property type="entry name" value="GNAT"/>
    <property type="match status" value="1"/>
</dbReference>
<gene>
    <name evidence="2" type="primary">ynaD</name>
    <name evidence="2" type="ORF">XM38_007230</name>
</gene>
<protein>
    <submittedName>
        <fullName evidence="2">N-acetyltransferase YnaD</fullName>
        <ecNumber evidence="2">2.3.1.-</ecNumber>
    </submittedName>
</protein>
<dbReference type="PANTHER" id="PTHR43792">
    <property type="entry name" value="GNAT FAMILY, PUTATIVE (AFU_ORTHOLOGUE AFUA_3G00765)-RELATED-RELATED"/>
    <property type="match status" value="1"/>
</dbReference>
<dbReference type="GO" id="GO:0016747">
    <property type="term" value="F:acyltransferase activity, transferring groups other than amino-acyl groups"/>
    <property type="evidence" value="ECO:0007669"/>
    <property type="project" value="InterPro"/>
</dbReference>
<organism evidence="2 3">
    <name type="scientific">Halomicronema hongdechloris C2206</name>
    <dbReference type="NCBI Taxonomy" id="1641165"/>
    <lineage>
        <taxon>Bacteria</taxon>
        <taxon>Bacillati</taxon>
        <taxon>Cyanobacteriota</taxon>
        <taxon>Cyanophyceae</taxon>
        <taxon>Nodosilineales</taxon>
        <taxon>Nodosilineaceae</taxon>
        <taxon>Halomicronema</taxon>
    </lineage>
</organism>
<evidence type="ECO:0000313" key="3">
    <source>
        <dbReference type="Proteomes" id="UP000191901"/>
    </source>
</evidence>
<dbReference type="InterPro" id="IPR000182">
    <property type="entry name" value="GNAT_dom"/>
</dbReference>
<name>A0A1Z3HHM4_9CYAN</name>
<dbReference type="Pfam" id="PF13302">
    <property type="entry name" value="Acetyltransf_3"/>
    <property type="match status" value="1"/>
</dbReference>
<keyword evidence="3" id="KW-1185">Reference proteome</keyword>
<feature type="domain" description="N-acetyltransferase" evidence="1">
    <location>
        <begin position="8"/>
        <end position="166"/>
    </location>
</feature>
<dbReference type="Gene3D" id="3.40.630.30">
    <property type="match status" value="1"/>
</dbReference>
<dbReference type="AlphaFoldDB" id="A0A1Z3HHM4"/>
<evidence type="ECO:0000259" key="1">
    <source>
        <dbReference type="PROSITE" id="PS51186"/>
    </source>
</evidence>
<proteinExistence type="predicted"/>
<dbReference type="EMBL" id="CP021983">
    <property type="protein sequence ID" value="ASC69794.1"/>
    <property type="molecule type" value="Genomic_DNA"/>
</dbReference>